<evidence type="ECO:0000256" key="2">
    <source>
        <dbReference type="ARBA" id="ARBA00009773"/>
    </source>
</evidence>
<keyword evidence="5 6" id="KW-0472">Membrane</keyword>
<proteinExistence type="inferred from homology"/>
<dbReference type="GO" id="GO:0016020">
    <property type="term" value="C:membrane"/>
    <property type="evidence" value="ECO:0007669"/>
    <property type="project" value="UniProtKB-SubCell"/>
</dbReference>
<dbReference type="STRING" id="292459.STH1498"/>
<evidence type="ECO:0000256" key="3">
    <source>
        <dbReference type="ARBA" id="ARBA00022692"/>
    </source>
</evidence>
<evidence type="ECO:0000313" key="7">
    <source>
        <dbReference type="EMBL" id="BAD40483.1"/>
    </source>
</evidence>
<dbReference type="InterPro" id="IPR002549">
    <property type="entry name" value="AI-2E-like"/>
</dbReference>
<feature type="transmembrane region" description="Helical" evidence="6">
    <location>
        <begin position="12"/>
        <end position="45"/>
    </location>
</feature>
<protein>
    <recommendedName>
        <fullName evidence="9">Sporulation integral membrane protein YtvI</fullName>
    </recommendedName>
</protein>
<dbReference type="PANTHER" id="PTHR21716">
    <property type="entry name" value="TRANSMEMBRANE PROTEIN"/>
    <property type="match status" value="1"/>
</dbReference>
<evidence type="ECO:0000256" key="1">
    <source>
        <dbReference type="ARBA" id="ARBA00004141"/>
    </source>
</evidence>
<feature type="transmembrane region" description="Helical" evidence="6">
    <location>
        <begin position="156"/>
        <end position="179"/>
    </location>
</feature>
<keyword evidence="3 6" id="KW-0812">Transmembrane</keyword>
<name>Q67PB0_SYMTH</name>
<keyword evidence="4 6" id="KW-1133">Transmembrane helix</keyword>
<evidence type="ECO:0000256" key="6">
    <source>
        <dbReference type="SAM" id="Phobius"/>
    </source>
</evidence>
<accession>Q67PB0</accession>
<dbReference type="Pfam" id="PF01594">
    <property type="entry name" value="AI-2E_transport"/>
    <property type="match status" value="1"/>
</dbReference>
<dbReference type="KEGG" id="sth:STH1498"/>
<dbReference type="HOGENOM" id="CLU_031275_4_0_9"/>
<evidence type="ECO:0000313" key="8">
    <source>
        <dbReference type="Proteomes" id="UP000000417"/>
    </source>
</evidence>
<feature type="transmembrane region" description="Helical" evidence="6">
    <location>
        <begin position="221"/>
        <end position="238"/>
    </location>
</feature>
<feature type="transmembrane region" description="Helical" evidence="6">
    <location>
        <begin position="65"/>
        <end position="91"/>
    </location>
</feature>
<dbReference type="GO" id="GO:0055085">
    <property type="term" value="P:transmembrane transport"/>
    <property type="evidence" value="ECO:0007669"/>
    <property type="project" value="TreeGrafter"/>
</dbReference>
<dbReference type="EMBL" id="AP006840">
    <property type="protein sequence ID" value="BAD40483.1"/>
    <property type="molecule type" value="Genomic_DNA"/>
</dbReference>
<organism evidence="7 8">
    <name type="scientific">Symbiobacterium thermophilum (strain DSM 24528 / JCM 14929 / IAM 14863 / T)</name>
    <dbReference type="NCBI Taxonomy" id="292459"/>
    <lineage>
        <taxon>Bacteria</taxon>
        <taxon>Bacillati</taxon>
        <taxon>Bacillota</taxon>
        <taxon>Clostridia</taxon>
        <taxon>Eubacteriales</taxon>
        <taxon>Symbiobacteriaceae</taxon>
        <taxon>Symbiobacterium</taxon>
    </lineage>
</organism>
<dbReference type="eggNOG" id="COG0628">
    <property type="taxonomic scope" value="Bacteria"/>
</dbReference>
<feature type="transmembrane region" description="Helical" evidence="6">
    <location>
        <begin position="278"/>
        <end position="298"/>
    </location>
</feature>
<keyword evidence="8" id="KW-1185">Reference proteome</keyword>
<dbReference type="InterPro" id="IPR014227">
    <property type="entry name" value="YtvI-like"/>
</dbReference>
<feature type="transmembrane region" description="Helical" evidence="6">
    <location>
        <begin position="318"/>
        <end position="340"/>
    </location>
</feature>
<gene>
    <name evidence="7" type="ordered locus">STH1498</name>
</gene>
<comment type="subcellular location">
    <subcellularLocation>
        <location evidence="1">Membrane</location>
        <topology evidence="1">Multi-pass membrane protein</topology>
    </subcellularLocation>
</comment>
<reference evidence="7 8" key="1">
    <citation type="journal article" date="2004" name="Nucleic Acids Res.">
        <title>Genome sequence of Symbiobacterium thermophilum, an uncultivable bacterium that depends on microbial commensalism.</title>
        <authorList>
            <person name="Ueda K."/>
            <person name="Yamashita A."/>
            <person name="Ishikawa J."/>
            <person name="Shimada M."/>
            <person name="Watsuji T."/>
            <person name="Morimura K."/>
            <person name="Ikeda H."/>
            <person name="Hattori M."/>
            <person name="Beppu T."/>
        </authorList>
    </citation>
    <scope>NUCLEOTIDE SEQUENCE [LARGE SCALE GENOMIC DNA]</scope>
    <source>
        <strain evidence="8">T / IAM 14863</strain>
    </source>
</reference>
<dbReference type="AlphaFoldDB" id="Q67PB0"/>
<evidence type="ECO:0000256" key="4">
    <source>
        <dbReference type="ARBA" id="ARBA00022989"/>
    </source>
</evidence>
<evidence type="ECO:0008006" key="9">
    <source>
        <dbReference type="Google" id="ProtNLM"/>
    </source>
</evidence>
<dbReference type="PANTHER" id="PTHR21716:SF68">
    <property type="entry name" value="TRANSPORT PROTEIN YTVI-RELATED"/>
    <property type="match status" value="1"/>
</dbReference>
<evidence type="ECO:0000256" key="5">
    <source>
        <dbReference type="ARBA" id="ARBA00023136"/>
    </source>
</evidence>
<dbReference type="NCBIfam" id="TIGR02872">
    <property type="entry name" value="spore_ytvI"/>
    <property type="match status" value="1"/>
</dbReference>
<dbReference type="Proteomes" id="UP000000417">
    <property type="component" value="Chromosome"/>
</dbReference>
<comment type="similarity">
    <text evidence="2">Belongs to the autoinducer-2 exporter (AI-2E) (TC 2.A.86) family.</text>
</comment>
<sequence length="359" mass="38993">MGVLTAMDRAWLYSVLGLAGFLVVSWALITYALPIVMPFVLAWVLAEMMDPAVTWLVRRARMPRSLAVAVVLLFFVGIMVALFTVGVAYVVGEIRALIRNLPYLYAAGLDISSQVLLYLEDLVGSLPESVQVTIGENLGKLQANLGTYLETLARRLGFITSVPGFLINLIITFVAAFFITRDRQEIGAFLLSLFPAKWRDQLRQVRVEVLTNAIGWAKAQVLLILMTMLVSMLGLAIIGADYVVLAGLAIGLLDILPIVGPGALYAPWILYSAFTGRLAFGVKLLIVYAVVSALRQVLESKVVGDRVGLHPLAVLLSIYLGIKFFGALGVVFGPLITILLKAMVTSGLLPIFTGDGRQR</sequence>
<feature type="transmembrane region" description="Helical" evidence="6">
    <location>
        <begin position="244"/>
        <end position="266"/>
    </location>
</feature>